<evidence type="ECO:0000256" key="1">
    <source>
        <dbReference type="ARBA" id="ARBA00006643"/>
    </source>
</evidence>
<dbReference type="PANTHER" id="PTHR47926">
    <property type="entry name" value="PENTATRICOPEPTIDE REPEAT-CONTAINING PROTEIN"/>
    <property type="match status" value="1"/>
</dbReference>
<feature type="repeat" description="PPR" evidence="3">
    <location>
        <begin position="544"/>
        <end position="578"/>
    </location>
</feature>
<feature type="repeat" description="PPR" evidence="3">
    <location>
        <begin position="444"/>
        <end position="478"/>
    </location>
</feature>
<evidence type="ECO:0000313" key="6">
    <source>
        <dbReference type="Proteomes" id="UP000295252"/>
    </source>
</evidence>
<evidence type="ECO:0000256" key="3">
    <source>
        <dbReference type="PROSITE-ProRule" id="PRU00708"/>
    </source>
</evidence>
<dbReference type="FunFam" id="1.25.40.10:FF:000031">
    <property type="entry name" value="Pentatricopeptide repeat-containing protein mitochondrial"/>
    <property type="match status" value="1"/>
</dbReference>
<dbReference type="InParanoid" id="A0A068U7Y9"/>
<evidence type="ECO:0000313" key="5">
    <source>
        <dbReference type="EMBL" id="CDP03678.1"/>
    </source>
</evidence>
<comment type="similarity">
    <text evidence="1">Belongs to the PPR family. PCMP-H subfamily.</text>
</comment>
<dbReference type="Gene3D" id="1.25.40.10">
    <property type="entry name" value="Tetratricopeptide repeat domain"/>
    <property type="match status" value="6"/>
</dbReference>
<evidence type="ECO:0000259" key="4">
    <source>
        <dbReference type="Pfam" id="PF14432"/>
    </source>
</evidence>
<dbReference type="OMA" id="CRVHSNK"/>
<dbReference type="InterPro" id="IPR011990">
    <property type="entry name" value="TPR-like_helical_dom_sf"/>
</dbReference>
<dbReference type="GO" id="GO:0003729">
    <property type="term" value="F:mRNA binding"/>
    <property type="evidence" value="ECO:0007669"/>
    <property type="project" value="EnsemblPlants"/>
</dbReference>
<feature type="repeat" description="PPR" evidence="3">
    <location>
        <begin position="140"/>
        <end position="174"/>
    </location>
</feature>
<gene>
    <name evidence="5" type="ORF">GSCOC_T00016120001</name>
</gene>
<dbReference type="InterPro" id="IPR032867">
    <property type="entry name" value="DYW_dom"/>
</dbReference>
<accession>A0A068U7Y9</accession>
<dbReference type="OrthoDB" id="1846880at2759"/>
<feature type="domain" description="DYW" evidence="4">
    <location>
        <begin position="861"/>
        <end position="953"/>
    </location>
</feature>
<dbReference type="PhylomeDB" id="A0A068U7Y9"/>
<dbReference type="Pfam" id="PF20430">
    <property type="entry name" value="Eplus_motif"/>
    <property type="match status" value="1"/>
</dbReference>
<dbReference type="InterPro" id="IPR046848">
    <property type="entry name" value="E_motif"/>
</dbReference>
<dbReference type="Pfam" id="PF01535">
    <property type="entry name" value="PPR"/>
    <property type="match status" value="8"/>
</dbReference>
<dbReference type="FunFam" id="1.25.40.10:FF:000073">
    <property type="entry name" value="Pentatricopeptide repeat-containing protein chloroplastic"/>
    <property type="match status" value="2"/>
</dbReference>
<dbReference type="NCBIfam" id="TIGR00756">
    <property type="entry name" value="PPR"/>
    <property type="match status" value="6"/>
</dbReference>
<proteinExistence type="inferred from homology"/>
<dbReference type="GO" id="GO:0008270">
    <property type="term" value="F:zinc ion binding"/>
    <property type="evidence" value="ECO:0007669"/>
    <property type="project" value="InterPro"/>
</dbReference>
<feature type="repeat" description="PPR" evidence="3">
    <location>
        <begin position="312"/>
        <end position="342"/>
    </location>
</feature>
<dbReference type="PROSITE" id="PS51375">
    <property type="entry name" value="PPR"/>
    <property type="match status" value="7"/>
</dbReference>
<keyword evidence="6" id="KW-1185">Reference proteome</keyword>
<dbReference type="FunFam" id="1.25.40.10:FF:000366">
    <property type="entry name" value="Pentatricopeptide (PPR) repeat-containing protein"/>
    <property type="match status" value="1"/>
</dbReference>
<organism evidence="5 6">
    <name type="scientific">Coffea canephora</name>
    <name type="common">Robusta coffee</name>
    <dbReference type="NCBI Taxonomy" id="49390"/>
    <lineage>
        <taxon>Eukaryota</taxon>
        <taxon>Viridiplantae</taxon>
        <taxon>Streptophyta</taxon>
        <taxon>Embryophyta</taxon>
        <taxon>Tracheophyta</taxon>
        <taxon>Spermatophyta</taxon>
        <taxon>Magnoliopsida</taxon>
        <taxon>eudicotyledons</taxon>
        <taxon>Gunneridae</taxon>
        <taxon>Pentapetalae</taxon>
        <taxon>asterids</taxon>
        <taxon>lamiids</taxon>
        <taxon>Gentianales</taxon>
        <taxon>Rubiaceae</taxon>
        <taxon>Ixoroideae</taxon>
        <taxon>Gardenieae complex</taxon>
        <taxon>Bertiereae - Coffeeae clade</taxon>
        <taxon>Coffeeae</taxon>
        <taxon>Coffea</taxon>
    </lineage>
</organism>
<dbReference type="Gramene" id="CDP03678">
    <property type="protein sequence ID" value="CDP03678"/>
    <property type="gene ID" value="GSCOC_T00016120001"/>
</dbReference>
<dbReference type="FunFam" id="1.25.40.10:FF:000344">
    <property type="entry name" value="Pentatricopeptide repeat-containing protein"/>
    <property type="match status" value="1"/>
</dbReference>
<dbReference type="Pfam" id="PF13041">
    <property type="entry name" value="PPR_2"/>
    <property type="match status" value="2"/>
</dbReference>
<dbReference type="GO" id="GO:0009451">
    <property type="term" value="P:RNA modification"/>
    <property type="evidence" value="ECO:0007669"/>
    <property type="project" value="InterPro"/>
</dbReference>
<feature type="repeat" description="PPR" evidence="3">
    <location>
        <begin position="343"/>
        <end position="377"/>
    </location>
</feature>
<reference evidence="6" key="1">
    <citation type="journal article" date="2014" name="Science">
        <title>The coffee genome provides insight into the convergent evolution of caffeine biosynthesis.</title>
        <authorList>
            <person name="Denoeud F."/>
            <person name="Carretero-Paulet L."/>
            <person name="Dereeper A."/>
            <person name="Droc G."/>
            <person name="Guyot R."/>
            <person name="Pietrella M."/>
            <person name="Zheng C."/>
            <person name="Alberti A."/>
            <person name="Anthony F."/>
            <person name="Aprea G."/>
            <person name="Aury J.M."/>
            <person name="Bento P."/>
            <person name="Bernard M."/>
            <person name="Bocs S."/>
            <person name="Campa C."/>
            <person name="Cenci A."/>
            <person name="Combes M.C."/>
            <person name="Crouzillat D."/>
            <person name="Da Silva C."/>
            <person name="Daddiego L."/>
            <person name="De Bellis F."/>
            <person name="Dussert S."/>
            <person name="Garsmeur O."/>
            <person name="Gayraud T."/>
            <person name="Guignon V."/>
            <person name="Jahn K."/>
            <person name="Jamilloux V."/>
            <person name="Joet T."/>
            <person name="Labadie K."/>
            <person name="Lan T."/>
            <person name="Leclercq J."/>
            <person name="Lepelley M."/>
            <person name="Leroy T."/>
            <person name="Li L.T."/>
            <person name="Librado P."/>
            <person name="Lopez L."/>
            <person name="Munoz A."/>
            <person name="Noel B."/>
            <person name="Pallavicini A."/>
            <person name="Perrotta G."/>
            <person name="Poncet V."/>
            <person name="Pot D."/>
            <person name="Priyono X."/>
            <person name="Rigoreau M."/>
            <person name="Rouard M."/>
            <person name="Rozas J."/>
            <person name="Tranchant-Dubreuil C."/>
            <person name="VanBuren R."/>
            <person name="Zhang Q."/>
            <person name="Andrade A.C."/>
            <person name="Argout X."/>
            <person name="Bertrand B."/>
            <person name="de Kochko A."/>
            <person name="Graziosi G."/>
            <person name="Henry R.J."/>
            <person name="Jayarama X."/>
            <person name="Ming R."/>
            <person name="Nagai C."/>
            <person name="Rounsley S."/>
            <person name="Sankoff D."/>
            <person name="Giuliano G."/>
            <person name="Albert V.A."/>
            <person name="Wincker P."/>
            <person name="Lashermes P."/>
        </authorList>
    </citation>
    <scope>NUCLEOTIDE SEQUENCE [LARGE SCALE GENOMIC DNA]</scope>
    <source>
        <strain evidence="6">cv. DH200-94</strain>
    </source>
</reference>
<keyword evidence="2" id="KW-0677">Repeat</keyword>
<name>A0A068U7Y9_COFCA</name>
<sequence>MATLSLRLSPHLPFPPTSTINSTSSKTNGIPPFVKYPVKTFSLREICREGKLREAFRSFGNDLTSPGHSYKPPDEAYSLILELCAAQKALSQGQQIHGHVLKSKSVADAVFLDTKLVFMYGKCGSLLDARKVFDEMLELNIFAWNAMIGACVGNDRPLGALELYKEMRMLDFPLDAHTFPSLFKACAAVEDLCSGCEIHGLTIKLGFLSNAFVVNSLVGMYSKCDDIPAAYQLFSRTSVREDVVAWNSLISAYAASGMSTEGLGLFEEMLYAGVTPSSYTFVPVLQACEEPALGKLGRGIHAIVLKSGRHLETHVANSLVVMYAKNNSMDEAARVFSEMKEKDNISWNSMLSGYVQNGLYEDALCVFSEMKILVQKPDQISLVSMLAASGRLRNLSHGMQIHAFSLKNKMDNDLLVGNTLVDMYAKCGRTDYMHFVFDRMPYKDSVTWTTAISGCARNNLPMKSLQLFREINVEKMEVDMLMIGSILLACSDLKCHSLVKEIHAYFMRRGLYDLVTENTLVKVYGDCKNINYACKVFKLIEFKNVVSFTSMMSSYVDNGLASEALELVPRMKENKIELDCVATLSILSAAADLSALRKGKEIHGFLLRNGFIIEGPVASSLVDMYACCGIVDDSYKVFSSTLNKDLPIWTSMISAYGKHGYGKVAIDLFRRLESENLVPDHITFLAVLYACSHSALVEEGKKVFESMQEEYKLKPWPEHYTCMVDMLARANYLEEAFHFVTMMKAEPTAAVWCALLGACRVHSNEKIREIAASKLMELDPVNPGNYVLVSNAYAATERWEDVEEVRSKMKGKELKKDPACSWIEVGNKFHVFVAHDRSHPESDEIKQNLDQITEKLVKGGGYVPQTKYVLHNVEEEEKVKLLTGHSERLAISYGLLNTTYGTPIRITKNLRVCGDCHNFTKLTSKYLKREIIVRDANRFHHFRDGVCSCGDFW</sequence>
<feature type="repeat" description="PPR" evidence="3">
    <location>
        <begin position="645"/>
        <end position="679"/>
    </location>
</feature>
<dbReference type="Pfam" id="PF14432">
    <property type="entry name" value="DYW_deaminase"/>
    <property type="match status" value="1"/>
</dbReference>
<evidence type="ECO:0000256" key="2">
    <source>
        <dbReference type="ARBA" id="ARBA00022737"/>
    </source>
</evidence>
<dbReference type="GO" id="GO:0009507">
    <property type="term" value="C:chloroplast"/>
    <property type="evidence" value="ECO:0007669"/>
    <property type="project" value="EnsemblPlants"/>
</dbReference>
<dbReference type="InterPro" id="IPR002885">
    <property type="entry name" value="PPR_rpt"/>
</dbReference>
<dbReference type="Pfam" id="PF20431">
    <property type="entry name" value="E_motif"/>
    <property type="match status" value="1"/>
</dbReference>
<dbReference type="EMBL" id="HG739095">
    <property type="protein sequence ID" value="CDP03678.1"/>
    <property type="molecule type" value="Genomic_DNA"/>
</dbReference>
<dbReference type="FunCoup" id="A0A068U7Y9">
    <property type="interactions" value="266"/>
</dbReference>
<feature type="repeat" description="PPR" evidence="3">
    <location>
        <begin position="242"/>
        <end position="276"/>
    </location>
</feature>
<dbReference type="Proteomes" id="UP000295252">
    <property type="component" value="Chromosome I"/>
</dbReference>
<dbReference type="GO" id="GO:0031425">
    <property type="term" value="P:chloroplast RNA processing"/>
    <property type="evidence" value="ECO:0007669"/>
    <property type="project" value="EnsemblPlants"/>
</dbReference>
<dbReference type="PANTHER" id="PTHR47926:SF377">
    <property type="entry name" value="OS04G0469400 PROTEIN"/>
    <property type="match status" value="1"/>
</dbReference>
<dbReference type="STRING" id="49390.A0A068U7Y9"/>
<dbReference type="InterPro" id="IPR046849">
    <property type="entry name" value="E2_motif"/>
</dbReference>
<dbReference type="InterPro" id="IPR046960">
    <property type="entry name" value="PPR_At4g14850-like_plant"/>
</dbReference>
<protein>
    <recommendedName>
        <fullName evidence="4">DYW domain-containing protein</fullName>
    </recommendedName>
</protein>
<dbReference type="AlphaFoldDB" id="A0A068U7Y9"/>